<dbReference type="NCBIfam" id="TIGR01730">
    <property type="entry name" value="RND_mfp"/>
    <property type="match status" value="1"/>
</dbReference>
<evidence type="ECO:0000259" key="4">
    <source>
        <dbReference type="Pfam" id="PF25967"/>
    </source>
</evidence>
<dbReference type="EMBL" id="LR588407">
    <property type="protein sequence ID" value="VTO16999.1"/>
    <property type="molecule type" value="Genomic_DNA"/>
</dbReference>
<feature type="region of interest" description="Disordered" evidence="2">
    <location>
        <begin position="1"/>
        <end position="23"/>
    </location>
</feature>
<comment type="similarity">
    <text evidence="1">Belongs to the membrane fusion protein (MFP) (TC 8.A.1) family.</text>
</comment>
<dbReference type="RefSeq" id="WP_252970133.1">
    <property type="nucleotide sequence ID" value="NZ_LR588407.1"/>
</dbReference>
<sequence length="437" mass="46774">MSEHAKHATSSTGPAGGAAMDRRLERQRPPWWRRRAILAIVALAVVGGAAWRLLPSSGSTNIAAADVETGVVQRAAFDDYIPVRAVAAPRVSTLVGALAGGQVERLLVEDGVMVAEGQPLAALSNPELKLEVLTREAQIVGQLGDASAQDLGLQRNRLDREAQIDQASYDLLRARREHDIRRQLYERGFLSEAGVRSFAEEAGYQENRLKQLQAGQATESRITAAQANRLAEVRQRLAGNLEAVRAGLDALVIRAPTAGRLTNFNLQPGQALKAGDPAGQVDSEGAWKLEADVDEYYLGRITAGQKARTSEGATLTVSRVLPAVSEGRFKVELTFDGRTPNGLNRGQTLDLRITLGAARSALVAPVGGWLEGAGDAASVFVLDKDGAHARRRPIELGRRNPTQVEILSGLSPGDRIVTSNTASIRGDKLNIRGKGHL</sequence>
<evidence type="ECO:0000313" key="5">
    <source>
        <dbReference type="EMBL" id="VTO16999.1"/>
    </source>
</evidence>
<keyword evidence="3" id="KW-0472">Membrane</keyword>
<dbReference type="PANTHER" id="PTHR30469:SF15">
    <property type="entry name" value="HLYD FAMILY OF SECRETION PROTEINS"/>
    <property type="match status" value="1"/>
</dbReference>
<evidence type="ECO:0000256" key="1">
    <source>
        <dbReference type="ARBA" id="ARBA00009477"/>
    </source>
</evidence>
<feature type="domain" description="Multidrug resistance protein MdtA-like C-terminal permuted SH3" evidence="4">
    <location>
        <begin position="361"/>
        <end position="420"/>
    </location>
</feature>
<dbReference type="Proteomes" id="UP000309952">
    <property type="component" value="Chromosome"/>
</dbReference>
<protein>
    <submittedName>
        <fullName evidence="5">Macrolide-specific efflux protein macA</fullName>
    </submittedName>
</protein>
<dbReference type="Gene3D" id="2.40.420.20">
    <property type="match status" value="1"/>
</dbReference>
<dbReference type="GO" id="GO:0015562">
    <property type="term" value="F:efflux transmembrane transporter activity"/>
    <property type="evidence" value="ECO:0007669"/>
    <property type="project" value="TreeGrafter"/>
</dbReference>
<dbReference type="Pfam" id="PF25967">
    <property type="entry name" value="RND-MFP_C"/>
    <property type="match status" value="1"/>
</dbReference>
<feature type="transmembrane region" description="Helical" evidence="3">
    <location>
        <begin position="36"/>
        <end position="54"/>
    </location>
</feature>
<keyword evidence="3" id="KW-1133">Transmembrane helix</keyword>
<proteinExistence type="inferred from homology"/>
<organism evidence="5 6">
    <name type="scientific">Brevundimonas vancanneytii</name>
    <dbReference type="NCBI Taxonomy" id="1325724"/>
    <lineage>
        <taxon>Bacteria</taxon>
        <taxon>Pseudomonadati</taxon>
        <taxon>Pseudomonadota</taxon>
        <taxon>Alphaproteobacteria</taxon>
        <taxon>Caulobacterales</taxon>
        <taxon>Caulobacteraceae</taxon>
        <taxon>Brevundimonas</taxon>
    </lineage>
</organism>
<dbReference type="Gene3D" id="1.10.287.470">
    <property type="entry name" value="Helix hairpin bin"/>
    <property type="match status" value="1"/>
</dbReference>
<dbReference type="Gene3D" id="2.40.50.100">
    <property type="match status" value="1"/>
</dbReference>
<gene>
    <name evidence="5" type="primary">macA_2</name>
    <name evidence="5" type="ORF">NCTC9239_02276</name>
</gene>
<accession>A0A4P1KC07</accession>
<dbReference type="AlphaFoldDB" id="A0A4P1KC07"/>
<evidence type="ECO:0000256" key="2">
    <source>
        <dbReference type="SAM" id="MobiDB-lite"/>
    </source>
</evidence>
<dbReference type="Gene3D" id="2.40.30.170">
    <property type="match status" value="1"/>
</dbReference>
<dbReference type="GO" id="GO:1990281">
    <property type="term" value="C:efflux pump complex"/>
    <property type="evidence" value="ECO:0007669"/>
    <property type="project" value="TreeGrafter"/>
</dbReference>
<name>A0A4P1KC07_9CAUL</name>
<dbReference type="KEGG" id="bvy:NCTC9239_02276"/>
<dbReference type="InterPro" id="IPR006143">
    <property type="entry name" value="RND_pump_MFP"/>
</dbReference>
<dbReference type="InterPro" id="IPR058627">
    <property type="entry name" value="MdtA-like_C"/>
</dbReference>
<keyword evidence="3" id="KW-0812">Transmembrane</keyword>
<evidence type="ECO:0000256" key="3">
    <source>
        <dbReference type="SAM" id="Phobius"/>
    </source>
</evidence>
<evidence type="ECO:0000313" key="6">
    <source>
        <dbReference type="Proteomes" id="UP000309952"/>
    </source>
</evidence>
<feature type="compositionally biased region" description="Low complexity" evidence="2">
    <location>
        <begin position="8"/>
        <end position="19"/>
    </location>
</feature>
<dbReference type="PANTHER" id="PTHR30469">
    <property type="entry name" value="MULTIDRUG RESISTANCE PROTEIN MDTA"/>
    <property type="match status" value="1"/>
</dbReference>
<keyword evidence="6" id="KW-1185">Reference proteome</keyword>
<reference evidence="5 6" key="1">
    <citation type="submission" date="2019-04" db="EMBL/GenBank/DDBJ databases">
        <authorList>
            <consortium name="Pathogen Informatics"/>
        </authorList>
    </citation>
    <scope>NUCLEOTIDE SEQUENCE [LARGE SCALE GENOMIC DNA]</scope>
    <source>
        <strain evidence="5 6">NCTC9239</strain>
    </source>
</reference>